<sequence length="124" mass="14516">MASQEKSDDVLTLQIVTAMLKKTQPFERAAFTKWLEKRQYSESQIMQIENRLDIAGMHLQLFRLGDKAFSAMQTPEEMKAAITRLKRNEDFKRFVKKQAVDFDLAFEEILAFVHFQAMLPIWNG</sequence>
<accession>E6MED2</accession>
<dbReference type="RefSeq" id="WP_006597784.1">
    <property type="nucleotide sequence ID" value="NZ_GL622359.1"/>
</dbReference>
<evidence type="ECO:0000313" key="1">
    <source>
        <dbReference type="EMBL" id="EFV02457.1"/>
    </source>
</evidence>
<reference evidence="1 2" key="1">
    <citation type="submission" date="2010-12" db="EMBL/GenBank/DDBJ databases">
        <authorList>
            <person name="Muzny D."/>
            <person name="Qin X."/>
            <person name="Deng J."/>
            <person name="Jiang H."/>
            <person name="Liu Y."/>
            <person name="Qu J."/>
            <person name="Song X.-Z."/>
            <person name="Zhang L."/>
            <person name="Thornton R."/>
            <person name="Coyle M."/>
            <person name="Francisco L."/>
            <person name="Jackson L."/>
            <person name="Javaid M."/>
            <person name="Korchina V."/>
            <person name="Kovar C."/>
            <person name="Mata R."/>
            <person name="Mathew T."/>
            <person name="Ngo R."/>
            <person name="Nguyen L."/>
            <person name="Nguyen N."/>
            <person name="Okwuonu G."/>
            <person name="Ongeri F."/>
            <person name="Pham C."/>
            <person name="Simmons D."/>
            <person name="Wilczek-Boney K."/>
            <person name="Hale W."/>
            <person name="Jakkamsetti A."/>
            <person name="Pham P."/>
            <person name="Ruth R."/>
            <person name="San Lucas F."/>
            <person name="Warren J."/>
            <person name="Zhang J."/>
            <person name="Zhao Z."/>
            <person name="Zhou C."/>
            <person name="Zhu D."/>
            <person name="Lee S."/>
            <person name="Bess C."/>
            <person name="Blankenburg K."/>
            <person name="Forbes L."/>
            <person name="Fu Q."/>
            <person name="Gubbala S."/>
            <person name="Hirani K."/>
            <person name="Jayaseelan J.C."/>
            <person name="Lara F."/>
            <person name="Munidasa M."/>
            <person name="Palculict T."/>
            <person name="Patil S."/>
            <person name="Pu L.-L."/>
            <person name="Saada N."/>
            <person name="Tang L."/>
            <person name="Weissenberger G."/>
            <person name="Zhu Y."/>
            <person name="Hemphill L."/>
            <person name="Shang Y."/>
            <person name="Youmans B."/>
            <person name="Ayvaz T."/>
            <person name="Ross M."/>
            <person name="Santibanez J."/>
            <person name="Aqrawi P."/>
            <person name="Gross S."/>
            <person name="Joshi V."/>
            <person name="Fowler G."/>
            <person name="Nazareth L."/>
            <person name="Reid J."/>
            <person name="Worley K."/>
            <person name="Petrosino J."/>
            <person name="Highlander S."/>
            <person name="Gibbs R."/>
        </authorList>
    </citation>
    <scope>NUCLEOTIDE SEQUENCE [LARGE SCALE GENOMIC DNA]</scope>
    <source>
        <strain evidence="1 2">ATCC 23263</strain>
    </source>
</reference>
<comment type="caution">
    <text evidence="1">The sequence shown here is derived from an EMBL/GenBank/DDBJ whole genome shotgun (WGS) entry which is preliminary data.</text>
</comment>
<protein>
    <submittedName>
        <fullName evidence="1">Uncharacterized protein</fullName>
    </submittedName>
</protein>
<name>E6MED2_9FIRM</name>
<keyword evidence="2" id="KW-1185">Reference proteome</keyword>
<organism evidence="1 2">
    <name type="scientific">Pseudoramibacter alactolyticus ATCC 23263</name>
    <dbReference type="NCBI Taxonomy" id="887929"/>
    <lineage>
        <taxon>Bacteria</taxon>
        <taxon>Bacillati</taxon>
        <taxon>Bacillota</taxon>
        <taxon>Clostridia</taxon>
        <taxon>Eubacteriales</taxon>
        <taxon>Eubacteriaceae</taxon>
        <taxon>Pseudoramibacter</taxon>
    </lineage>
</organism>
<dbReference type="AlphaFoldDB" id="E6MED2"/>
<dbReference type="Proteomes" id="UP000004754">
    <property type="component" value="Unassembled WGS sequence"/>
</dbReference>
<proteinExistence type="predicted"/>
<dbReference type="STRING" id="887929.HMP0721_0365"/>
<dbReference type="EMBL" id="AEQN01000007">
    <property type="protein sequence ID" value="EFV02457.1"/>
    <property type="molecule type" value="Genomic_DNA"/>
</dbReference>
<evidence type="ECO:0000313" key="2">
    <source>
        <dbReference type="Proteomes" id="UP000004754"/>
    </source>
</evidence>
<dbReference type="HOGENOM" id="CLU_2001903_0_0_9"/>
<gene>
    <name evidence="1" type="ORF">HMP0721_0365</name>
</gene>